<evidence type="ECO:0000256" key="5">
    <source>
        <dbReference type="ARBA" id="ARBA00022694"/>
    </source>
</evidence>
<keyword evidence="5" id="KW-0819">tRNA processing</keyword>
<comment type="caution">
    <text evidence="11">The sequence shown here is derived from an EMBL/GenBank/DDBJ whole genome shotgun (WGS) entry which is preliminary data.</text>
</comment>
<dbReference type="GO" id="GO:0002949">
    <property type="term" value="P:tRNA threonylcarbamoyladenosine modification"/>
    <property type="evidence" value="ECO:0007669"/>
    <property type="project" value="InterPro"/>
</dbReference>
<evidence type="ECO:0000313" key="11">
    <source>
        <dbReference type="EMBL" id="MBK1882864.1"/>
    </source>
</evidence>
<dbReference type="InterPro" id="IPR003442">
    <property type="entry name" value="T6A_TsaE"/>
</dbReference>
<dbReference type="SUPFAM" id="SSF52540">
    <property type="entry name" value="P-loop containing nucleoside triphosphate hydrolases"/>
    <property type="match status" value="1"/>
</dbReference>
<keyword evidence="4" id="KW-0963">Cytoplasm</keyword>
<evidence type="ECO:0000256" key="8">
    <source>
        <dbReference type="ARBA" id="ARBA00022840"/>
    </source>
</evidence>
<evidence type="ECO:0000313" key="12">
    <source>
        <dbReference type="Proteomes" id="UP000603141"/>
    </source>
</evidence>
<dbReference type="GO" id="GO:0046872">
    <property type="term" value="F:metal ion binding"/>
    <property type="evidence" value="ECO:0007669"/>
    <property type="project" value="UniProtKB-KW"/>
</dbReference>
<accession>A0A934SBI2</accession>
<evidence type="ECO:0000256" key="9">
    <source>
        <dbReference type="ARBA" id="ARBA00022842"/>
    </source>
</evidence>
<sequence>MVEIGRNAAENATPGSIFALVGDLGAGKTHWTKGFAAGLGSPAVVTSPTFSLVHEYDGARLPLFHFDFYRLESAEELIALGWDEYLDAGGVIIAEWADKFPELLPSTTRWLRFSVEPDQSRSINHDPPHSP</sequence>
<keyword evidence="9" id="KW-0460">Magnesium</keyword>
<evidence type="ECO:0000256" key="2">
    <source>
        <dbReference type="ARBA" id="ARBA00007599"/>
    </source>
</evidence>
<dbReference type="EMBL" id="JAENIJ010000015">
    <property type="protein sequence ID" value="MBK1882864.1"/>
    <property type="molecule type" value="Genomic_DNA"/>
</dbReference>
<reference evidence="11" key="1">
    <citation type="submission" date="2021-01" db="EMBL/GenBank/DDBJ databases">
        <title>Modified the classification status of verrucomicrobia.</title>
        <authorList>
            <person name="Feng X."/>
        </authorList>
    </citation>
    <scope>NUCLEOTIDE SEQUENCE</scope>
    <source>
        <strain evidence="11">KCTC 22041</strain>
    </source>
</reference>
<keyword evidence="12" id="KW-1185">Reference proteome</keyword>
<gene>
    <name evidence="11" type="primary">tsaE</name>
    <name evidence="11" type="ORF">JIN85_10585</name>
</gene>
<organism evidence="11 12">
    <name type="scientific">Luteolibacter pohnpeiensis</name>
    <dbReference type="NCBI Taxonomy" id="454153"/>
    <lineage>
        <taxon>Bacteria</taxon>
        <taxon>Pseudomonadati</taxon>
        <taxon>Verrucomicrobiota</taxon>
        <taxon>Verrucomicrobiia</taxon>
        <taxon>Verrucomicrobiales</taxon>
        <taxon>Verrucomicrobiaceae</taxon>
        <taxon>Luteolibacter</taxon>
    </lineage>
</organism>
<name>A0A934SBI2_9BACT</name>
<dbReference type="Proteomes" id="UP000603141">
    <property type="component" value="Unassembled WGS sequence"/>
</dbReference>
<dbReference type="PANTHER" id="PTHR33540:SF2">
    <property type="entry name" value="TRNA THREONYLCARBAMOYLADENOSINE BIOSYNTHESIS PROTEIN TSAE"/>
    <property type="match status" value="1"/>
</dbReference>
<comment type="similarity">
    <text evidence="2">Belongs to the TsaE family.</text>
</comment>
<dbReference type="GO" id="GO:0005524">
    <property type="term" value="F:ATP binding"/>
    <property type="evidence" value="ECO:0007669"/>
    <property type="project" value="UniProtKB-KW"/>
</dbReference>
<dbReference type="GO" id="GO:0005737">
    <property type="term" value="C:cytoplasm"/>
    <property type="evidence" value="ECO:0007669"/>
    <property type="project" value="UniProtKB-SubCell"/>
</dbReference>
<comment type="subcellular location">
    <subcellularLocation>
        <location evidence="1">Cytoplasm</location>
    </subcellularLocation>
</comment>
<proteinExistence type="inferred from homology"/>
<dbReference type="Pfam" id="PF02367">
    <property type="entry name" value="TsaE"/>
    <property type="match status" value="1"/>
</dbReference>
<evidence type="ECO:0000256" key="6">
    <source>
        <dbReference type="ARBA" id="ARBA00022723"/>
    </source>
</evidence>
<keyword evidence="8" id="KW-0067">ATP-binding</keyword>
<keyword evidence="7" id="KW-0547">Nucleotide-binding</keyword>
<dbReference type="InterPro" id="IPR027417">
    <property type="entry name" value="P-loop_NTPase"/>
</dbReference>
<protein>
    <recommendedName>
        <fullName evidence="3">tRNA threonylcarbamoyladenosine biosynthesis protein TsaE</fullName>
    </recommendedName>
    <alternativeName>
        <fullName evidence="10">t(6)A37 threonylcarbamoyladenosine biosynthesis protein TsaE</fullName>
    </alternativeName>
</protein>
<dbReference type="AlphaFoldDB" id="A0A934SBI2"/>
<dbReference type="PANTHER" id="PTHR33540">
    <property type="entry name" value="TRNA THREONYLCARBAMOYLADENOSINE BIOSYNTHESIS PROTEIN TSAE"/>
    <property type="match status" value="1"/>
</dbReference>
<evidence type="ECO:0000256" key="7">
    <source>
        <dbReference type="ARBA" id="ARBA00022741"/>
    </source>
</evidence>
<evidence type="ECO:0000256" key="4">
    <source>
        <dbReference type="ARBA" id="ARBA00022490"/>
    </source>
</evidence>
<evidence type="ECO:0000256" key="1">
    <source>
        <dbReference type="ARBA" id="ARBA00004496"/>
    </source>
</evidence>
<keyword evidence="6" id="KW-0479">Metal-binding</keyword>
<evidence type="ECO:0000256" key="3">
    <source>
        <dbReference type="ARBA" id="ARBA00019010"/>
    </source>
</evidence>
<dbReference type="NCBIfam" id="TIGR00150">
    <property type="entry name" value="T6A_YjeE"/>
    <property type="match status" value="1"/>
</dbReference>
<dbReference type="Gene3D" id="3.40.50.300">
    <property type="entry name" value="P-loop containing nucleotide triphosphate hydrolases"/>
    <property type="match status" value="1"/>
</dbReference>
<evidence type="ECO:0000256" key="10">
    <source>
        <dbReference type="ARBA" id="ARBA00032441"/>
    </source>
</evidence>